<dbReference type="HOGENOM" id="CLU_1577022_0_0_9"/>
<accession>C8VXW0</accession>
<proteinExistence type="predicted"/>
<evidence type="ECO:0000313" key="1">
    <source>
        <dbReference type="EMBL" id="ACV64589.1"/>
    </source>
</evidence>
<organism evidence="1 2">
    <name type="scientific">Desulfofarcimen acetoxidans (strain ATCC 49208 / DSM 771 / KCTC 5769 / VKM B-1644 / 5575)</name>
    <name type="common">Desulfotomaculum acetoxidans</name>
    <dbReference type="NCBI Taxonomy" id="485916"/>
    <lineage>
        <taxon>Bacteria</taxon>
        <taxon>Bacillati</taxon>
        <taxon>Bacillota</taxon>
        <taxon>Clostridia</taxon>
        <taxon>Eubacteriales</taxon>
        <taxon>Peptococcaceae</taxon>
        <taxon>Desulfofarcimen</taxon>
    </lineage>
</organism>
<gene>
    <name evidence="1" type="ordered locus">Dtox_3895</name>
</gene>
<reference evidence="1 2" key="1">
    <citation type="journal article" date="2009" name="Stand. Genomic Sci.">
        <title>Complete genome sequence of Desulfotomaculum acetoxidans type strain (5575).</title>
        <authorList>
            <person name="Spring S."/>
            <person name="Lapidus A."/>
            <person name="Schroder M."/>
            <person name="Gleim D."/>
            <person name="Sims D."/>
            <person name="Meincke L."/>
            <person name="Glavina Del Rio T."/>
            <person name="Tice H."/>
            <person name="Copeland A."/>
            <person name="Cheng J.F."/>
            <person name="Lucas S."/>
            <person name="Chen F."/>
            <person name="Nolan M."/>
            <person name="Bruce D."/>
            <person name="Goodwin L."/>
            <person name="Pitluck S."/>
            <person name="Ivanova N."/>
            <person name="Mavromatis K."/>
            <person name="Mikhailova N."/>
            <person name="Pati A."/>
            <person name="Chen A."/>
            <person name="Palaniappan K."/>
            <person name="Land M."/>
            <person name="Hauser L."/>
            <person name="Chang Y.J."/>
            <person name="Jeffries C.D."/>
            <person name="Chain P."/>
            <person name="Saunders E."/>
            <person name="Brettin T."/>
            <person name="Detter J.C."/>
            <person name="Goker M."/>
            <person name="Bristow J."/>
            <person name="Eisen J.A."/>
            <person name="Markowitz V."/>
            <person name="Hugenholtz P."/>
            <person name="Kyrpides N.C."/>
            <person name="Klenk H.P."/>
            <person name="Han C."/>
        </authorList>
    </citation>
    <scope>NUCLEOTIDE SEQUENCE [LARGE SCALE GENOMIC DNA]</scope>
    <source>
        <strain evidence="2">ATCC 49208 / DSM 771 / VKM B-1644</strain>
    </source>
</reference>
<dbReference type="RefSeq" id="WP_015759267.1">
    <property type="nucleotide sequence ID" value="NC_013216.1"/>
</dbReference>
<keyword evidence="2" id="KW-1185">Reference proteome</keyword>
<protein>
    <submittedName>
        <fullName evidence="1">Uncharacterized protein</fullName>
    </submittedName>
</protein>
<name>C8VXW0_DESAS</name>
<dbReference type="Proteomes" id="UP000002217">
    <property type="component" value="Chromosome"/>
</dbReference>
<evidence type="ECO:0000313" key="2">
    <source>
        <dbReference type="Proteomes" id="UP000002217"/>
    </source>
</evidence>
<dbReference type="AlphaFoldDB" id="C8VXW0"/>
<dbReference type="KEGG" id="dae:Dtox_3895"/>
<dbReference type="EMBL" id="CP001720">
    <property type="protein sequence ID" value="ACV64589.1"/>
    <property type="molecule type" value="Genomic_DNA"/>
</dbReference>
<dbReference type="STRING" id="485916.Dtox_3895"/>
<sequence length="177" mass="20923">MTANPYNRYRMDYRTTEQFARDIKNGSKAERVIIDWYVEYYRKKYGENLTVLDNGCDNIGKLLSLSKVNSKADFLVNGKPVEVKLNKHYLTIFHFKVDQLNSYLKQEAVVLWVNGYETDNPVFTVIKKIDMERIKKVKIPIYFLPWGGKLCYELKAKEFDWTSFKGGKSDEWSYRLS</sequence>
<dbReference type="OrthoDB" id="2082077at2"/>
<dbReference type="eggNOG" id="ENOG5033XFM">
    <property type="taxonomic scope" value="Bacteria"/>
</dbReference>